<comment type="caution">
    <text evidence="1">The sequence shown here is derived from an EMBL/GenBank/DDBJ whole genome shotgun (WGS) entry which is preliminary data.</text>
</comment>
<reference evidence="1 2" key="1">
    <citation type="submission" date="2018-10" db="EMBL/GenBank/DDBJ databases">
        <title>Isolation, diversity and antifungal activity of actinobacteria from wheat.</title>
        <authorList>
            <person name="Han C."/>
        </authorList>
    </citation>
    <scope>NUCLEOTIDE SEQUENCE [LARGE SCALE GENOMIC DNA]</scope>
    <source>
        <strain evidence="1 2">NEAU-YY642</strain>
    </source>
</reference>
<dbReference type="AlphaFoldDB" id="A0A3M2LQ26"/>
<sequence length="195" mass="21205">MDPVGTLTASTTVGFFGVSDADMNRYGAALAGDAYRVTRVTRPGAFIGRQPSRVLVASLRTAIRTASVADVLPLPRPSQLVVFLDVERLSDRETTVLSILDGASVMGPSTSVEDFGDIVQLARRGISCVPAALRRVLHVRTPRRLTHDEMALLMRLVRGGGREAERAPARARLYERLGVECPEGVLCWAERHGLR</sequence>
<proteinExistence type="predicted"/>
<accession>A0A3M2LQ26</accession>
<evidence type="ECO:0000313" key="1">
    <source>
        <dbReference type="EMBL" id="RMI38643.1"/>
    </source>
</evidence>
<name>A0A3M2LQ26_9ACTN</name>
<protein>
    <submittedName>
        <fullName evidence="1">Uncharacterized protein</fullName>
    </submittedName>
</protein>
<gene>
    <name evidence="1" type="ORF">EBN88_16460</name>
</gene>
<organism evidence="1 2">
    <name type="scientific">Streptomyces triticirhizae</name>
    <dbReference type="NCBI Taxonomy" id="2483353"/>
    <lineage>
        <taxon>Bacteria</taxon>
        <taxon>Bacillati</taxon>
        <taxon>Actinomycetota</taxon>
        <taxon>Actinomycetes</taxon>
        <taxon>Kitasatosporales</taxon>
        <taxon>Streptomycetaceae</taxon>
        <taxon>Streptomyces</taxon>
    </lineage>
</organism>
<evidence type="ECO:0000313" key="2">
    <source>
        <dbReference type="Proteomes" id="UP000278673"/>
    </source>
</evidence>
<keyword evidence="2" id="KW-1185">Reference proteome</keyword>
<dbReference type="EMBL" id="RFFJ01000087">
    <property type="protein sequence ID" value="RMI38643.1"/>
    <property type="molecule type" value="Genomic_DNA"/>
</dbReference>
<dbReference type="Proteomes" id="UP000278673">
    <property type="component" value="Unassembled WGS sequence"/>
</dbReference>